<keyword evidence="7" id="KW-1185">Reference proteome</keyword>
<keyword evidence="3" id="KW-0731">Sigma factor</keyword>
<dbReference type="InterPro" id="IPR039425">
    <property type="entry name" value="RNA_pol_sigma-70-like"/>
</dbReference>
<dbReference type="Proteomes" id="UP000653730">
    <property type="component" value="Unassembled WGS sequence"/>
</dbReference>
<name>A0A926Q3Z9_9FLAO</name>
<dbReference type="CDD" id="cd06171">
    <property type="entry name" value="Sigma70_r4"/>
    <property type="match status" value="1"/>
</dbReference>
<evidence type="ECO:0000259" key="5">
    <source>
        <dbReference type="Pfam" id="PF08281"/>
    </source>
</evidence>
<keyword evidence="2" id="KW-0805">Transcription regulation</keyword>
<dbReference type="SUPFAM" id="SSF88659">
    <property type="entry name" value="Sigma3 and sigma4 domains of RNA polymerase sigma factors"/>
    <property type="match status" value="1"/>
</dbReference>
<comment type="caution">
    <text evidence="6">The sequence shown here is derived from an EMBL/GenBank/DDBJ whole genome shotgun (WGS) entry which is preliminary data.</text>
</comment>
<comment type="similarity">
    <text evidence="1">Belongs to the sigma-70 factor family. ECF subfamily.</text>
</comment>
<dbReference type="InterPro" id="IPR036388">
    <property type="entry name" value="WH-like_DNA-bd_sf"/>
</dbReference>
<dbReference type="EMBL" id="JACVDC010000030">
    <property type="protein sequence ID" value="MBC9796541.1"/>
    <property type="molecule type" value="Genomic_DNA"/>
</dbReference>
<dbReference type="RefSeq" id="WP_187965688.1">
    <property type="nucleotide sequence ID" value="NZ_JACVDC010000030.1"/>
</dbReference>
<dbReference type="Pfam" id="PF08281">
    <property type="entry name" value="Sigma70_r4_2"/>
    <property type="match status" value="1"/>
</dbReference>
<evidence type="ECO:0000313" key="6">
    <source>
        <dbReference type="EMBL" id="MBC9796541.1"/>
    </source>
</evidence>
<accession>A0A926Q3Z9</accession>
<sequence length="200" mass="23529">MEPQENIEHLWQELRKGSSVALGDIYDHYADILFAHGMRICGDRACVMDCIHDLFLDLYKYRKKLSAGVNVRSYLLRSLQRNINRKRKTREQPLFNDETSGRMVPASDPVQSVEEEFIFSEIQTEKVLRLKTSFDQLTDRQRQALALKFNEGKPYEEIAEIMNVSVETSRTLIYRAVKMLRKHFLPCLVTALYVFFRKEM</sequence>
<dbReference type="Gene3D" id="1.10.10.10">
    <property type="entry name" value="Winged helix-like DNA-binding domain superfamily/Winged helix DNA-binding domain"/>
    <property type="match status" value="1"/>
</dbReference>
<evidence type="ECO:0000256" key="4">
    <source>
        <dbReference type="ARBA" id="ARBA00023163"/>
    </source>
</evidence>
<dbReference type="AlphaFoldDB" id="A0A926Q3Z9"/>
<evidence type="ECO:0000256" key="1">
    <source>
        <dbReference type="ARBA" id="ARBA00010641"/>
    </source>
</evidence>
<evidence type="ECO:0000313" key="7">
    <source>
        <dbReference type="Proteomes" id="UP000653730"/>
    </source>
</evidence>
<feature type="domain" description="RNA polymerase sigma factor 70 region 4 type 2" evidence="5">
    <location>
        <begin position="131"/>
        <end position="180"/>
    </location>
</feature>
<evidence type="ECO:0000256" key="3">
    <source>
        <dbReference type="ARBA" id="ARBA00023082"/>
    </source>
</evidence>
<organism evidence="6 7">
    <name type="scientific">Sinomicrobium weinanense</name>
    <dbReference type="NCBI Taxonomy" id="2842200"/>
    <lineage>
        <taxon>Bacteria</taxon>
        <taxon>Pseudomonadati</taxon>
        <taxon>Bacteroidota</taxon>
        <taxon>Flavobacteriia</taxon>
        <taxon>Flavobacteriales</taxon>
        <taxon>Flavobacteriaceae</taxon>
        <taxon>Sinomicrobium</taxon>
    </lineage>
</organism>
<dbReference type="Gene3D" id="1.10.1740.10">
    <property type="match status" value="1"/>
</dbReference>
<dbReference type="GO" id="GO:0003677">
    <property type="term" value="F:DNA binding"/>
    <property type="evidence" value="ECO:0007669"/>
    <property type="project" value="InterPro"/>
</dbReference>
<dbReference type="GO" id="GO:0016987">
    <property type="term" value="F:sigma factor activity"/>
    <property type="evidence" value="ECO:0007669"/>
    <property type="project" value="UniProtKB-KW"/>
</dbReference>
<dbReference type="InterPro" id="IPR014284">
    <property type="entry name" value="RNA_pol_sigma-70_dom"/>
</dbReference>
<dbReference type="PANTHER" id="PTHR43133:SF46">
    <property type="entry name" value="RNA POLYMERASE SIGMA-70 FACTOR ECF SUBFAMILY"/>
    <property type="match status" value="1"/>
</dbReference>
<dbReference type="PANTHER" id="PTHR43133">
    <property type="entry name" value="RNA POLYMERASE ECF-TYPE SIGMA FACTO"/>
    <property type="match status" value="1"/>
</dbReference>
<protein>
    <submittedName>
        <fullName evidence="6">Sigma-70 family RNA polymerase sigma factor</fullName>
    </submittedName>
</protein>
<dbReference type="InterPro" id="IPR013324">
    <property type="entry name" value="RNA_pol_sigma_r3/r4-like"/>
</dbReference>
<proteinExistence type="inferred from homology"/>
<evidence type="ECO:0000256" key="2">
    <source>
        <dbReference type="ARBA" id="ARBA00023015"/>
    </source>
</evidence>
<dbReference type="InterPro" id="IPR013325">
    <property type="entry name" value="RNA_pol_sigma_r2"/>
</dbReference>
<keyword evidence="4" id="KW-0804">Transcription</keyword>
<dbReference type="InterPro" id="IPR013249">
    <property type="entry name" value="RNA_pol_sigma70_r4_t2"/>
</dbReference>
<dbReference type="GO" id="GO:0006352">
    <property type="term" value="P:DNA-templated transcription initiation"/>
    <property type="evidence" value="ECO:0007669"/>
    <property type="project" value="InterPro"/>
</dbReference>
<gene>
    <name evidence="6" type="ORF">IBL28_11220</name>
</gene>
<reference evidence="6 7" key="1">
    <citation type="submission" date="2020-09" db="EMBL/GenBank/DDBJ databases">
        <title>Sinomicrobium weinanense sp. nov., a halophilic bacteria isolated from saline-alkali soil.</title>
        <authorList>
            <person name="Wu P."/>
            <person name="Ren H."/>
            <person name="Mei Y."/>
            <person name="Liang Y."/>
            <person name="Chen Z."/>
        </authorList>
    </citation>
    <scope>NUCLEOTIDE SEQUENCE [LARGE SCALE GENOMIC DNA]</scope>
    <source>
        <strain evidence="6 7">FJxs</strain>
    </source>
</reference>
<dbReference type="NCBIfam" id="TIGR02937">
    <property type="entry name" value="sigma70-ECF"/>
    <property type="match status" value="1"/>
</dbReference>
<dbReference type="SUPFAM" id="SSF88946">
    <property type="entry name" value="Sigma2 domain of RNA polymerase sigma factors"/>
    <property type="match status" value="1"/>
</dbReference>